<evidence type="ECO:0000256" key="3">
    <source>
        <dbReference type="ARBA" id="ARBA00011270"/>
    </source>
</evidence>
<evidence type="ECO:0000256" key="6">
    <source>
        <dbReference type="ARBA" id="ARBA00023141"/>
    </source>
</evidence>
<accession>I3VWW8</accession>
<dbReference type="HAMAP" id="MF_00131">
    <property type="entry name" value="Trp_synth_alpha"/>
    <property type="match status" value="1"/>
</dbReference>
<dbReference type="eggNOG" id="COG0159">
    <property type="taxonomic scope" value="Bacteria"/>
</dbReference>
<comment type="function">
    <text evidence="1 9">The alpha subunit is responsible for the aldol cleavage of indoleglycerol phosphate to indole and glyceraldehyde 3-phosphate.</text>
</comment>
<evidence type="ECO:0000256" key="10">
    <source>
        <dbReference type="RuleBase" id="RU003662"/>
    </source>
</evidence>
<evidence type="ECO:0000256" key="9">
    <source>
        <dbReference type="HAMAP-Rule" id="MF_00131"/>
    </source>
</evidence>
<dbReference type="EMBL" id="CP003184">
    <property type="protein sequence ID" value="AFK87013.1"/>
    <property type="molecule type" value="Genomic_DNA"/>
</dbReference>
<feature type="active site" description="Proton acceptor" evidence="9">
    <location>
        <position position="72"/>
    </location>
</feature>
<dbReference type="Gene3D" id="3.20.20.70">
    <property type="entry name" value="Aldolase class I"/>
    <property type="match status" value="1"/>
</dbReference>
<reference evidence="11 12" key="1">
    <citation type="journal article" date="2014" name="Appl. Environ. Microbiol.">
        <title>Profile of Secreted Hydrolases, Associated Proteins, and SlpA in Thermoanaerobacterium saccharolyticum during the Degradation of Hemicellulose.</title>
        <authorList>
            <person name="Currie D.H."/>
            <person name="Guss A.M."/>
            <person name="Herring C.D."/>
            <person name="Giannone R.J."/>
            <person name="Johnson C.M."/>
            <person name="Lankford P.K."/>
            <person name="Brown S.D."/>
            <person name="Hettich R.L."/>
            <person name="Lynd L.R."/>
        </authorList>
    </citation>
    <scope>NUCLEOTIDE SEQUENCE [LARGE SCALE GENOMIC DNA]</scope>
    <source>
        <strain evidence="12">DSM 8691 / JW/SL-YS485</strain>
    </source>
</reference>
<evidence type="ECO:0000256" key="7">
    <source>
        <dbReference type="ARBA" id="ARBA00023239"/>
    </source>
</evidence>
<dbReference type="InterPro" id="IPR002028">
    <property type="entry name" value="Trp_synthase_suA"/>
</dbReference>
<evidence type="ECO:0000313" key="12">
    <source>
        <dbReference type="Proteomes" id="UP000006178"/>
    </source>
</evidence>
<comment type="catalytic activity">
    <reaction evidence="8 9">
        <text>(1S,2R)-1-C-(indol-3-yl)glycerol 3-phosphate + L-serine = D-glyceraldehyde 3-phosphate + L-tryptophan + H2O</text>
        <dbReference type="Rhea" id="RHEA:10532"/>
        <dbReference type="ChEBI" id="CHEBI:15377"/>
        <dbReference type="ChEBI" id="CHEBI:33384"/>
        <dbReference type="ChEBI" id="CHEBI:57912"/>
        <dbReference type="ChEBI" id="CHEBI:58866"/>
        <dbReference type="ChEBI" id="CHEBI:59776"/>
        <dbReference type="EC" id="4.2.1.20"/>
    </reaction>
</comment>
<feature type="active site" description="Proton acceptor" evidence="9">
    <location>
        <position position="61"/>
    </location>
</feature>
<dbReference type="GO" id="GO:0005829">
    <property type="term" value="C:cytosol"/>
    <property type="evidence" value="ECO:0007669"/>
    <property type="project" value="TreeGrafter"/>
</dbReference>
<evidence type="ECO:0000256" key="2">
    <source>
        <dbReference type="ARBA" id="ARBA00004733"/>
    </source>
</evidence>
<dbReference type="STRING" id="1094508.Tsac_2009"/>
<dbReference type="PANTHER" id="PTHR43406:SF1">
    <property type="entry name" value="TRYPTOPHAN SYNTHASE ALPHA CHAIN, CHLOROPLASTIC"/>
    <property type="match status" value="1"/>
</dbReference>
<gene>
    <name evidence="9" type="primary">trpA</name>
    <name evidence="11" type="ordered locus">Tsac_2009</name>
</gene>
<evidence type="ECO:0000256" key="8">
    <source>
        <dbReference type="ARBA" id="ARBA00049047"/>
    </source>
</evidence>
<dbReference type="InterPro" id="IPR011060">
    <property type="entry name" value="RibuloseP-bd_barrel"/>
</dbReference>
<keyword evidence="7 9" id="KW-0456">Lyase</keyword>
<evidence type="ECO:0000256" key="4">
    <source>
        <dbReference type="ARBA" id="ARBA00022605"/>
    </source>
</evidence>
<keyword evidence="4 9" id="KW-0028">Amino-acid biosynthesis</keyword>
<evidence type="ECO:0000256" key="1">
    <source>
        <dbReference type="ARBA" id="ARBA00003365"/>
    </source>
</evidence>
<protein>
    <recommendedName>
        <fullName evidence="9">Tryptophan synthase alpha chain</fullName>
        <ecNumber evidence="9">4.2.1.20</ecNumber>
    </recommendedName>
</protein>
<dbReference type="Proteomes" id="UP000006178">
    <property type="component" value="Chromosome"/>
</dbReference>
<dbReference type="Pfam" id="PF00290">
    <property type="entry name" value="Trp_syntA"/>
    <property type="match status" value="1"/>
</dbReference>
<dbReference type="KEGG" id="tsh:Tsac_2009"/>
<dbReference type="NCBIfam" id="TIGR00262">
    <property type="entry name" value="trpA"/>
    <property type="match status" value="1"/>
</dbReference>
<dbReference type="GO" id="GO:0004834">
    <property type="term" value="F:tryptophan synthase activity"/>
    <property type="evidence" value="ECO:0007669"/>
    <property type="project" value="UniProtKB-UniRule"/>
</dbReference>
<comment type="similarity">
    <text evidence="9 10">Belongs to the TrpA family.</text>
</comment>
<dbReference type="InterPro" id="IPR013785">
    <property type="entry name" value="Aldolase_TIM"/>
</dbReference>
<sequence>MMLSSVEVNNARENRIDKKFNELKKKGRKALIAFITAGDPDINITINLVYKMVEGGADIIEIGIPYSDPLADGPIIQASSARALKKGTKIDDIMSAVNIIRQNTDVPLVYLAYYNSIYKYGMEKFLKNAKDSGIDGLIIPDLPLEERKDIKELSEKHDIYLIPLVAPTSNDRIKKICENGKGFVYCVSTKGVTGVRNSIETDIEKYMDLVSKYTDLPKAIGFGISGPEMAKKFAPYCDGIIIGSAIVKMISDSRNNDEIFDSVANFISSVKEVI</sequence>
<dbReference type="SUPFAM" id="SSF51366">
    <property type="entry name" value="Ribulose-phoshate binding barrel"/>
    <property type="match status" value="1"/>
</dbReference>
<keyword evidence="5 9" id="KW-0822">Tryptophan biosynthesis</keyword>
<dbReference type="UniPathway" id="UPA00035">
    <property type="reaction ID" value="UER00044"/>
</dbReference>
<proteinExistence type="inferred from homology"/>
<dbReference type="InterPro" id="IPR018204">
    <property type="entry name" value="Trp_synthase_alpha_AS"/>
</dbReference>
<dbReference type="PANTHER" id="PTHR43406">
    <property type="entry name" value="TRYPTOPHAN SYNTHASE, ALPHA CHAIN"/>
    <property type="match status" value="1"/>
</dbReference>
<name>I3VWW8_THESW</name>
<dbReference type="CDD" id="cd04724">
    <property type="entry name" value="Tryptophan_synthase_alpha"/>
    <property type="match status" value="1"/>
</dbReference>
<evidence type="ECO:0000256" key="5">
    <source>
        <dbReference type="ARBA" id="ARBA00022822"/>
    </source>
</evidence>
<dbReference type="AlphaFoldDB" id="I3VWW8"/>
<evidence type="ECO:0000313" key="11">
    <source>
        <dbReference type="EMBL" id="AFK87013.1"/>
    </source>
</evidence>
<keyword evidence="6 9" id="KW-0057">Aromatic amino acid biosynthesis</keyword>
<dbReference type="PROSITE" id="PS00167">
    <property type="entry name" value="TRP_SYNTHASE_ALPHA"/>
    <property type="match status" value="1"/>
</dbReference>
<dbReference type="FunFam" id="3.20.20.70:FF:000037">
    <property type="entry name" value="Tryptophan synthase alpha chain"/>
    <property type="match status" value="1"/>
</dbReference>
<comment type="pathway">
    <text evidence="2 9">Amino-acid biosynthesis; L-tryptophan biosynthesis; L-tryptophan from chorismate: step 5/5.</text>
</comment>
<dbReference type="EC" id="4.2.1.20" evidence="9"/>
<dbReference type="PATRIC" id="fig|1094508.3.peg.2035"/>
<comment type="subunit">
    <text evidence="3 9">Tetramer of two alpha and two beta chains.</text>
</comment>
<keyword evidence="12" id="KW-1185">Reference proteome</keyword>
<organism evidence="11 12">
    <name type="scientific">Thermoanaerobacterium saccharolyticum (strain DSM 8691 / JW/SL-YS485)</name>
    <dbReference type="NCBI Taxonomy" id="1094508"/>
    <lineage>
        <taxon>Bacteria</taxon>
        <taxon>Bacillati</taxon>
        <taxon>Bacillota</taxon>
        <taxon>Clostridia</taxon>
        <taxon>Thermoanaerobacterales</taxon>
        <taxon>Thermoanaerobacteraceae</taxon>
        <taxon>Thermoanaerobacterium</taxon>
    </lineage>
</organism>